<keyword evidence="8" id="KW-1185">Reference proteome</keyword>
<keyword evidence="4 5" id="KW-0949">S-adenosyl-L-methionine</keyword>
<organism evidence="7 8">
    <name type="scientific">Neorickettsia helminthoeca str. Oregon</name>
    <dbReference type="NCBI Taxonomy" id="1286528"/>
    <lineage>
        <taxon>Bacteria</taxon>
        <taxon>Pseudomonadati</taxon>
        <taxon>Pseudomonadota</taxon>
        <taxon>Alphaproteobacteria</taxon>
        <taxon>Rickettsiales</taxon>
        <taxon>Anaplasmataceae</taxon>
        <taxon>Neorickettsia</taxon>
    </lineage>
</organism>
<dbReference type="GO" id="GO:0102208">
    <property type="term" value="F:2-polyprenyl-6-hydroxyphenol methylase activity"/>
    <property type="evidence" value="ECO:0007669"/>
    <property type="project" value="UniProtKB-EC"/>
</dbReference>
<sequence>MVTENKEEIKKFSVLASEWHKPHGSFEMLHKMNKLRIQYILSNSDVVGKAILDVGCGGGILSEELSSLGGIVTAIDPSEESVKAAMENSKGNVTYINASLDEAVIRDKQFDIICIMEVIEHVNDPMEFVKLCSGMLAPGGKIFFSTLNKTIKSFLFGIVAAEYLLDLLPRKTHSWQAFLKPSTLNKFFLNAGLEIKDIRGLKYNFISDSWKLDKDISVNYIGFASLE</sequence>
<reference evidence="7 8" key="1">
    <citation type="submission" date="2014-03" db="EMBL/GenBank/DDBJ databases">
        <title>Sequencing and Comparison of Genomes and Transcriptome Profiles of Human Ehrlichiosis Agents.</title>
        <authorList>
            <person name="Lin M."/>
            <person name="Daugherty S.C."/>
            <person name="Nagaraj S."/>
            <person name="Cheng Z."/>
            <person name="Xiong Q."/>
            <person name="Lin F.-Y."/>
            <person name="Sengamalay N."/>
            <person name="Ott S."/>
            <person name="Godinez A."/>
            <person name="Tallon L.J."/>
            <person name="Sadzewicz L."/>
            <person name="Fraser C.M."/>
            <person name="Dunning Hotopp J.C."/>
            <person name="Rikihisa Y."/>
        </authorList>
    </citation>
    <scope>NUCLEOTIDE SEQUENCE [LARGE SCALE GENOMIC DNA]</scope>
    <source>
        <strain evidence="7 8">Oregon</strain>
    </source>
</reference>
<evidence type="ECO:0000256" key="2">
    <source>
        <dbReference type="ARBA" id="ARBA00022679"/>
    </source>
</evidence>
<dbReference type="HAMAP" id="MF_00472">
    <property type="entry name" value="UbiG"/>
    <property type="match status" value="1"/>
</dbReference>
<evidence type="ECO:0000256" key="5">
    <source>
        <dbReference type="HAMAP-Rule" id="MF_00472"/>
    </source>
</evidence>
<feature type="binding site" evidence="5">
    <location>
        <position position="116"/>
    </location>
    <ligand>
        <name>S-adenosyl-L-methionine</name>
        <dbReference type="ChEBI" id="CHEBI:59789"/>
    </ligand>
</feature>
<feature type="binding site" evidence="5">
    <location>
        <position position="76"/>
    </location>
    <ligand>
        <name>S-adenosyl-L-methionine</name>
        <dbReference type="ChEBI" id="CHEBI:59789"/>
    </ligand>
</feature>
<dbReference type="UniPathway" id="UPA00232"/>
<feature type="binding site" evidence="5">
    <location>
        <position position="55"/>
    </location>
    <ligand>
        <name>S-adenosyl-L-methionine</name>
        <dbReference type="ChEBI" id="CHEBI:59789"/>
    </ligand>
</feature>
<comment type="catalytic activity">
    <reaction evidence="5">
        <text>a 3-(all-trans-polyprenyl)benzene-1,2-diol + S-adenosyl-L-methionine = a 2-methoxy-6-(all-trans-polyprenyl)phenol + S-adenosyl-L-homocysteine + H(+)</text>
        <dbReference type="Rhea" id="RHEA:31411"/>
        <dbReference type="Rhea" id="RHEA-COMP:9550"/>
        <dbReference type="Rhea" id="RHEA-COMP:9551"/>
        <dbReference type="ChEBI" id="CHEBI:15378"/>
        <dbReference type="ChEBI" id="CHEBI:57856"/>
        <dbReference type="ChEBI" id="CHEBI:59789"/>
        <dbReference type="ChEBI" id="CHEBI:62729"/>
        <dbReference type="ChEBI" id="CHEBI:62731"/>
        <dbReference type="EC" id="2.1.1.222"/>
    </reaction>
</comment>
<comment type="function">
    <text evidence="5">O-methyltransferase that catalyzes the 2 O-methylation steps in the ubiquinone biosynthetic pathway.</text>
</comment>
<dbReference type="PANTHER" id="PTHR43464">
    <property type="entry name" value="METHYLTRANSFERASE"/>
    <property type="match status" value="1"/>
</dbReference>
<dbReference type="HOGENOM" id="CLU_042432_0_0_5"/>
<keyword evidence="7" id="KW-0830">Ubiquinone</keyword>
<evidence type="ECO:0000259" key="6">
    <source>
        <dbReference type="Pfam" id="PF08241"/>
    </source>
</evidence>
<evidence type="ECO:0000256" key="3">
    <source>
        <dbReference type="ARBA" id="ARBA00022688"/>
    </source>
</evidence>
<evidence type="ECO:0000313" key="7">
    <source>
        <dbReference type="EMBL" id="AHX11540.1"/>
    </source>
</evidence>
<keyword evidence="1 5" id="KW-0489">Methyltransferase</keyword>
<dbReference type="SUPFAM" id="SSF53335">
    <property type="entry name" value="S-adenosyl-L-methionine-dependent methyltransferases"/>
    <property type="match status" value="1"/>
</dbReference>
<dbReference type="GO" id="GO:0061542">
    <property type="term" value="F:3-demethylubiquinol 3-O-methyltransferase activity"/>
    <property type="evidence" value="ECO:0007669"/>
    <property type="project" value="UniProtKB-UniRule"/>
</dbReference>
<evidence type="ECO:0000256" key="4">
    <source>
        <dbReference type="ARBA" id="ARBA00022691"/>
    </source>
</evidence>
<dbReference type="CDD" id="cd02440">
    <property type="entry name" value="AdoMet_MTases"/>
    <property type="match status" value="1"/>
</dbReference>
<feature type="domain" description="Methyltransferase type 11" evidence="6">
    <location>
        <begin position="52"/>
        <end position="144"/>
    </location>
</feature>
<accession>X5HM75</accession>
<keyword evidence="3 5" id="KW-0831">Ubiquinone biosynthesis</keyword>
<dbReference type="InterPro" id="IPR010233">
    <property type="entry name" value="UbiG_MeTrfase"/>
</dbReference>
<comment type="pathway">
    <text evidence="5">Cofactor biosynthesis; ubiquinone biosynthesis.</text>
</comment>
<comment type="similarity">
    <text evidence="5">Belongs to the methyltransferase superfamily. UbiG/COQ3 family.</text>
</comment>
<dbReference type="InterPro" id="IPR029063">
    <property type="entry name" value="SAM-dependent_MTases_sf"/>
</dbReference>
<dbReference type="EC" id="2.1.1.222" evidence="5"/>
<dbReference type="KEGG" id="nhm:NHE_0603"/>
<feature type="binding site" evidence="5">
    <location>
        <position position="36"/>
    </location>
    <ligand>
        <name>S-adenosyl-L-methionine</name>
        <dbReference type="ChEBI" id="CHEBI:59789"/>
    </ligand>
</feature>
<dbReference type="OrthoDB" id="9801538at2"/>
<dbReference type="InterPro" id="IPR013216">
    <property type="entry name" value="Methyltransf_11"/>
</dbReference>
<dbReference type="Pfam" id="PF08241">
    <property type="entry name" value="Methyltransf_11"/>
    <property type="match status" value="1"/>
</dbReference>
<dbReference type="AlphaFoldDB" id="X5HM75"/>
<evidence type="ECO:0000256" key="1">
    <source>
        <dbReference type="ARBA" id="ARBA00022603"/>
    </source>
</evidence>
<dbReference type="RefSeq" id="WP_038559722.1">
    <property type="nucleotide sequence ID" value="NZ_CP007481.1"/>
</dbReference>
<dbReference type="NCBIfam" id="TIGR01983">
    <property type="entry name" value="UbiG"/>
    <property type="match status" value="1"/>
</dbReference>
<dbReference type="Proteomes" id="UP000023755">
    <property type="component" value="Chromosome"/>
</dbReference>
<comment type="catalytic activity">
    <reaction evidence="5">
        <text>a 3-demethylubiquinol + S-adenosyl-L-methionine = a ubiquinol + S-adenosyl-L-homocysteine + H(+)</text>
        <dbReference type="Rhea" id="RHEA:44380"/>
        <dbReference type="Rhea" id="RHEA-COMP:9566"/>
        <dbReference type="Rhea" id="RHEA-COMP:10914"/>
        <dbReference type="ChEBI" id="CHEBI:15378"/>
        <dbReference type="ChEBI" id="CHEBI:17976"/>
        <dbReference type="ChEBI" id="CHEBI:57856"/>
        <dbReference type="ChEBI" id="CHEBI:59789"/>
        <dbReference type="ChEBI" id="CHEBI:84422"/>
        <dbReference type="EC" id="2.1.1.64"/>
    </reaction>
</comment>
<dbReference type="EMBL" id="CP007481">
    <property type="protein sequence ID" value="AHX11540.1"/>
    <property type="molecule type" value="Genomic_DNA"/>
</dbReference>
<dbReference type="PANTHER" id="PTHR43464:SF19">
    <property type="entry name" value="UBIQUINONE BIOSYNTHESIS O-METHYLTRANSFERASE, MITOCHONDRIAL"/>
    <property type="match status" value="1"/>
</dbReference>
<gene>
    <name evidence="5 7" type="primary">ubiG</name>
    <name evidence="7" type="ORF">NHE_0603</name>
</gene>
<dbReference type="Gene3D" id="3.40.50.150">
    <property type="entry name" value="Vaccinia Virus protein VP39"/>
    <property type="match status" value="1"/>
</dbReference>
<name>X5HM75_9RICK</name>
<proteinExistence type="inferred from homology"/>
<dbReference type="STRING" id="1286528.NHE_0603"/>
<evidence type="ECO:0000313" key="8">
    <source>
        <dbReference type="Proteomes" id="UP000023755"/>
    </source>
</evidence>
<dbReference type="GO" id="GO:0010420">
    <property type="term" value="F:polyprenyldihydroxybenzoate methyltransferase activity"/>
    <property type="evidence" value="ECO:0007669"/>
    <property type="project" value="InterPro"/>
</dbReference>
<keyword evidence="2 5" id="KW-0808">Transferase</keyword>
<protein>
    <recommendedName>
        <fullName evidence="5">Ubiquinone biosynthesis O-methyltransferase</fullName>
    </recommendedName>
    <alternativeName>
        <fullName evidence="5">2-polyprenyl-6-hydroxyphenol methylase</fullName>
        <ecNumber evidence="5">2.1.1.222</ecNumber>
    </alternativeName>
    <alternativeName>
        <fullName evidence="5">3-demethylubiquinone 3-O-methyltransferase</fullName>
        <ecNumber evidence="5">2.1.1.64</ecNumber>
    </alternativeName>
</protein>
<dbReference type="EC" id="2.1.1.64" evidence="5"/>
<dbReference type="GO" id="GO:0032259">
    <property type="term" value="P:methylation"/>
    <property type="evidence" value="ECO:0007669"/>
    <property type="project" value="UniProtKB-KW"/>
</dbReference>